<keyword evidence="2" id="KW-1185">Reference proteome</keyword>
<sequence length="71" mass="7964">MEVKELIERARGIEKSISDATGDLRFELHDQLHRTLELIKLNGGKVPTGLHRLDLDLVDEAVEASFDNVPV</sequence>
<accession>A0A0P1IN06</accession>
<dbReference type="EMBL" id="CYUE01000006">
    <property type="protein sequence ID" value="CUK24937.1"/>
    <property type="molecule type" value="Genomic_DNA"/>
</dbReference>
<reference evidence="2" key="1">
    <citation type="submission" date="2015-09" db="EMBL/GenBank/DDBJ databases">
        <authorList>
            <person name="Rodrigo-Torres Lidia"/>
            <person name="Arahal R.David."/>
        </authorList>
    </citation>
    <scope>NUCLEOTIDE SEQUENCE [LARGE SCALE GENOMIC DNA]</scope>
    <source>
        <strain evidence="2">CECT 5114</strain>
    </source>
</reference>
<evidence type="ECO:0000313" key="1">
    <source>
        <dbReference type="EMBL" id="CUK24937.1"/>
    </source>
</evidence>
<dbReference type="OrthoDB" id="7667358at2"/>
<gene>
    <name evidence="1" type="ORF">TA5114_00726</name>
</gene>
<dbReference type="AlphaFoldDB" id="A0A0P1IN06"/>
<organism evidence="1 2">
    <name type="scientific">Cognatishimia activa</name>
    <dbReference type="NCBI Taxonomy" id="1715691"/>
    <lineage>
        <taxon>Bacteria</taxon>
        <taxon>Pseudomonadati</taxon>
        <taxon>Pseudomonadota</taxon>
        <taxon>Alphaproteobacteria</taxon>
        <taxon>Rhodobacterales</taxon>
        <taxon>Paracoccaceae</taxon>
        <taxon>Cognatishimia</taxon>
    </lineage>
</organism>
<dbReference type="Proteomes" id="UP000051184">
    <property type="component" value="Unassembled WGS sequence"/>
</dbReference>
<protein>
    <submittedName>
        <fullName evidence="1">Uncharacterized protein</fullName>
    </submittedName>
</protein>
<dbReference type="RefSeq" id="WP_058313956.1">
    <property type="nucleotide sequence ID" value="NZ_CYTO01000024.1"/>
</dbReference>
<name>A0A0P1IN06_9RHOB</name>
<proteinExistence type="predicted"/>
<evidence type="ECO:0000313" key="2">
    <source>
        <dbReference type="Proteomes" id="UP000051184"/>
    </source>
</evidence>